<sequence length="143" mass="16039">MSNHIPSLRDPGVFTVGPPAVITAFREKRGVEVADDSPPRRYPTDLDRLAAAADDDAAWLVNRVRQRLFEKMGRCSLYSAQYLTGWEDVDEADPDRDRWHDTSELMRSIEGVLLDASHSIEVKVDQFIEKRKAAAAPDESKAA</sequence>
<evidence type="ECO:0000313" key="1">
    <source>
        <dbReference type="EMBL" id="QDT36541.1"/>
    </source>
</evidence>
<name>A0A517QY16_9PLAN</name>
<dbReference type="AlphaFoldDB" id="A0A517QY16"/>
<reference evidence="1 2" key="1">
    <citation type="submission" date="2019-02" db="EMBL/GenBank/DDBJ databases">
        <title>Deep-cultivation of Planctomycetes and their phenomic and genomic characterization uncovers novel biology.</title>
        <authorList>
            <person name="Wiegand S."/>
            <person name="Jogler M."/>
            <person name="Boedeker C."/>
            <person name="Pinto D."/>
            <person name="Vollmers J."/>
            <person name="Rivas-Marin E."/>
            <person name="Kohn T."/>
            <person name="Peeters S.H."/>
            <person name="Heuer A."/>
            <person name="Rast P."/>
            <person name="Oberbeckmann S."/>
            <person name="Bunk B."/>
            <person name="Jeske O."/>
            <person name="Meyerdierks A."/>
            <person name="Storesund J.E."/>
            <person name="Kallscheuer N."/>
            <person name="Luecker S."/>
            <person name="Lage O.M."/>
            <person name="Pohl T."/>
            <person name="Merkel B.J."/>
            <person name="Hornburger P."/>
            <person name="Mueller R.-W."/>
            <person name="Bruemmer F."/>
            <person name="Labrenz M."/>
            <person name="Spormann A.M."/>
            <person name="Op den Camp H."/>
            <person name="Overmann J."/>
            <person name="Amann R."/>
            <person name="Jetten M.S.M."/>
            <person name="Mascher T."/>
            <person name="Medema M.H."/>
            <person name="Devos D.P."/>
            <person name="Kaster A.-K."/>
            <person name="Ovreas L."/>
            <person name="Rohde M."/>
            <person name="Galperin M.Y."/>
            <person name="Jogler C."/>
        </authorList>
    </citation>
    <scope>NUCLEOTIDE SEQUENCE [LARGE SCALE GENOMIC DNA]</scope>
    <source>
        <strain evidence="1 2">Pan189</strain>
    </source>
</reference>
<dbReference type="KEGG" id="svp:Pan189_09010"/>
<protein>
    <submittedName>
        <fullName evidence="1">Uncharacterized protein</fullName>
    </submittedName>
</protein>
<accession>A0A517QY16</accession>
<evidence type="ECO:0000313" key="2">
    <source>
        <dbReference type="Proteomes" id="UP000317318"/>
    </source>
</evidence>
<dbReference type="RefSeq" id="WP_145362742.1">
    <property type="nucleotide sequence ID" value="NZ_CP036268.1"/>
</dbReference>
<dbReference type="EMBL" id="CP036268">
    <property type="protein sequence ID" value="QDT36541.1"/>
    <property type="molecule type" value="Genomic_DNA"/>
</dbReference>
<dbReference type="Proteomes" id="UP000317318">
    <property type="component" value="Chromosome"/>
</dbReference>
<gene>
    <name evidence="1" type="ORF">Pan189_09010</name>
</gene>
<keyword evidence="2" id="KW-1185">Reference proteome</keyword>
<proteinExistence type="predicted"/>
<organism evidence="1 2">
    <name type="scientific">Stratiformator vulcanicus</name>
    <dbReference type="NCBI Taxonomy" id="2527980"/>
    <lineage>
        <taxon>Bacteria</taxon>
        <taxon>Pseudomonadati</taxon>
        <taxon>Planctomycetota</taxon>
        <taxon>Planctomycetia</taxon>
        <taxon>Planctomycetales</taxon>
        <taxon>Planctomycetaceae</taxon>
        <taxon>Stratiformator</taxon>
    </lineage>
</organism>